<organism evidence="2 3">
    <name type="scientific">Terrabacter carboxydivorans</name>
    <dbReference type="NCBI Taxonomy" id="619730"/>
    <lineage>
        <taxon>Bacteria</taxon>
        <taxon>Bacillati</taxon>
        <taxon>Actinomycetota</taxon>
        <taxon>Actinomycetes</taxon>
        <taxon>Micrococcales</taxon>
        <taxon>Intrasporangiaceae</taxon>
        <taxon>Terrabacter</taxon>
    </lineage>
</organism>
<evidence type="ECO:0000256" key="1">
    <source>
        <dbReference type="SAM" id="MobiDB-lite"/>
    </source>
</evidence>
<dbReference type="EMBL" id="BAAARE010000001">
    <property type="protein sequence ID" value="GAA2469697.1"/>
    <property type="molecule type" value="Genomic_DNA"/>
</dbReference>
<evidence type="ECO:0000313" key="3">
    <source>
        <dbReference type="Proteomes" id="UP001500730"/>
    </source>
</evidence>
<dbReference type="SUPFAM" id="SSF54285">
    <property type="entry name" value="MoaD/ThiS"/>
    <property type="match status" value="1"/>
</dbReference>
<protein>
    <recommendedName>
        <fullName evidence="4">Molybdopterin converting factor small subunit</fullName>
    </recommendedName>
</protein>
<dbReference type="Proteomes" id="UP001500730">
    <property type="component" value="Unassembled WGS sequence"/>
</dbReference>
<gene>
    <name evidence="2" type="ORF">GCM10009858_03760</name>
</gene>
<dbReference type="RefSeq" id="WP_344252416.1">
    <property type="nucleotide sequence ID" value="NZ_BAAARE010000001.1"/>
</dbReference>
<keyword evidence="3" id="KW-1185">Reference proteome</keyword>
<dbReference type="Gene3D" id="3.10.20.30">
    <property type="match status" value="1"/>
</dbReference>
<dbReference type="Pfam" id="PF02597">
    <property type="entry name" value="ThiS"/>
    <property type="match status" value="1"/>
</dbReference>
<feature type="region of interest" description="Disordered" evidence="1">
    <location>
        <begin position="1"/>
        <end position="38"/>
    </location>
</feature>
<dbReference type="CDD" id="cd17040">
    <property type="entry name" value="Ubl_MoaD_like"/>
    <property type="match status" value="1"/>
</dbReference>
<dbReference type="InterPro" id="IPR016155">
    <property type="entry name" value="Mopterin_synth/thiamin_S_b"/>
</dbReference>
<name>A0ABN3KV91_9MICO</name>
<comment type="caution">
    <text evidence="2">The sequence shown here is derived from an EMBL/GenBank/DDBJ whole genome shotgun (WGS) entry which is preliminary data.</text>
</comment>
<sequence>MSPSAPEQGTSPSAGSAVSTATSATSATSASSASAVSGVAGVGSVTVRYWAAARAAAGTDSETLGGASVREVVDAAVAAHPDLARVAAVATFLLDGRAVGRDEPVPDGGTVEVLPPFAGG</sequence>
<dbReference type="InterPro" id="IPR003749">
    <property type="entry name" value="ThiS/MoaD-like"/>
</dbReference>
<evidence type="ECO:0000313" key="2">
    <source>
        <dbReference type="EMBL" id="GAA2469697.1"/>
    </source>
</evidence>
<feature type="compositionally biased region" description="Low complexity" evidence="1">
    <location>
        <begin position="9"/>
        <end position="38"/>
    </location>
</feature>
<proteinExistence type="predicted"/>
<dbReference type="InterPro" id="IPR012675">
    <property type="entry name" value="Beta-grasp_dom_sf"/>
</dbReference>
<reference evidence="2 3" key="1">
    <citation type="journal article" date="2019" name="Int. J. Syst. Evol. Microbiol.">
        <title>The Global Catalogue of Microorganisms (GCM) 10K type strain sequencing project: providing services to taxonomists for standard genome sequencing and annotation.</title>
        <authorList>
            <consortium name="The Broad Institute Genomics Platform"/>
            <consortium name="The Broad Institute Genome Sequencing Center for Infectious Disease"/>
            <person name="Wu L."/>
            <person name="Ma J."/>
        </authorList>
    </citation>
    <scope>NUCLEOTIDE SEQUENCE [LARGE SCALE GENOMIC DNA]</scope>
    <source>
        <strain evidence="2 3">JCM 16259</strain>
    </source>
</reference>
<accession>A0ABN3KV91</accession>
<evidence type="ECO:0008006" key="4">
    <source>
        <dbReference type="Google" id="ProtNLM"/>
    </source>
</evidence>